<dbReference type="EC" id="2.3.1.-" evidence="4"/>
<name>A0ABV0BIW1_9HYPH</name>
<evidence type="ECO:0000256" key="2">
    <source>
        <dbReference type="ARBA" id="ARBA00023315"/>
    </source>
</evidence>
<dbReference type="InterPro" id="IPR051556">
    <property type="entry name" value="N-term/lysine_N-AcTrnsfr"/>
</dbReference>
<keyword evidence="2 4" id="KW-0012">Acyltransferase</keyword>
<keyword evidence="5" id="KW-1185">Reference proteome</keyword>
<dbReference type="EMBL" id="JBBYXI010000001">
    <property type="protein sequence ID" value="MEN3929737.1"/>
    <property type="molecule type" value="Genomic_DNA"/>
</dbReference>
<dbReference type="RefSeq" id="WP_346335727.1">
    <property type="nucleotide sequence ID" value="NZ_JBBYXI010000001.1"/>
</dbReference>
<organism evidence="4 5">
    <name type="scientific">Hohaiivirga grylli</name>
    <dbReference type="NCBI Taxonomy" id="3133970"/>
    <lineage>
        <taxon>Bacteria</taxon>
        <taxon>Pseudomonadati</taxon>
        <taxon>Pseudomonadota</taxon>
        <taxon>Alphaproteobacteria</taxon>
        <taxon>Hyphomicrobiales</taxon>
        <taxon>Methylobacteriaceae</taxon>
        <taxon>Hohaiivirga</taxon>
    </lineage>
</organism>
<evidence type="ECO:0000259" key="3">
    <source>
        <dbReference type="PROSITE" id="PS51186"/>
    </source>
</evidence>
<dbReference type="InterPro" id="IPR000182">
    <property type="entry name" value="GNAT_dom"/>
</dbReference>
<evidence type="ECO:0000313" key="4">
    <source>
        <dbReference type="EMBL" id="MEN3929737.1"/>
    </source>
</evidence>
<dbReference type="GO" id="GO:0016746">
    <property type="term" value="F:acyltransferase activity"/>
    <property type="evidence" value="ECO:0007669"/>
    <property type="project" value="UniProtKB-KW"/>
</dbReference>
<dbReference type="Pfam" id="PF00583">
    <property type="entry name" value="Acetyltransf_1"/>
    <property type="match status" value="1"/>
</dbReference>
<protein>
    <submittedName>
        <fullName evidence="4">GNAT family N-acetyltransferase</fullName>
        <ecNumber evidence="4">2.3.1.-</ecNumber>
    </submittedName>
</protein>
<dbReference type="PANTHER" id="PTHR42919:SF8">
    <property type="entry name" value="N-ALPHA-ACETYLTRANSFERASE 50"/>
    <property type="match status" value="1"/>
</dbReference>
<dbReference type="SUPFAM" id="SSF55729">
    <property type="entry name" value="Acyl-CoA N-acyltransferases (Nat)"/>
    <property type="match status" value="1"/>
</dbReference>
<accession>A0ABV0BIW1</accession>
<dbReference type="PANTHER" id="PTHR42919">
    <property type="entry name" value="N-ALPHA-ACETYLTRANSFERASE"/>
    <property type="match status" value="1"/>
</dbReference>
<dbReference type="PROSITE" id="PS51186">
    <property type="entry name" value="GNAT"/>
    <property type="match status" value="1"/>
</dbReference>
<evidence type="ECO:0000256" key="1">
    <source>
        <dbReference type="ARBA" id="ARBA00022679"/>
    </source>
</evidence>
<reference evidence="4 5" key="1">
    <citation type="submission" date="2024-04" db="EMBL/GenBank/DDBJ databases">
        <title>A novel species isolated from cricket.</title>
        <authorList>
            <person name="Wang H.-C."/>
        </authorList>
    </citation>
    <scope>NUCLEOTIDE SEQUENCE [LARGE SCALE GENOMIC DNA]</scope>
    <source>
        <strain evidence="4 5">WL0021</strain>
    </source>
</reference>
<gene>
    <name evidence="4" type="ORF">WJT86_01515</name>
</gene>
<dbReference type="Gene3D" id="3.40.630.30">
    <property type="match status" value="1"/>
</dbReference>
<feature type="domain" description="N-acetyltransferase" evidence="3">
    <location>
        <begin position="19"/>
        <end position="167"/>
    </location>
</feature>
<dbReference type="Proteomes" id="UP001418637">
    <property type="component" value="Unassembled WGS sequence"/>
</dbReference>
<evidence type="ECO:0000313" key="5">
    <source>
        <dbReference type="Proteomes" id="UP001418637"/>
    </source>
</evidence>
<comment type="caution">
    <text evidence="4">The sequence shown here is derived from an EMBL/GenBank/DDBJ whole genome shotgun (WGS) entry which is preliminary data.</text>
</comment>
<keyword evidence="1 4" id="KW-0808">Transferase</keyword>
<sequence length="167" mass="18742">MTLSSRFSKLLHRNTSQNIRIEEVHSEQAETIAEIHGASFVHGWSENEFERLLSDKNCFCDGLFLAKAKKPSGFILSRKILDEAEILTVAMSPGLRGQKLSSPLLKKHLETLAQIGVRIVHLEVDENNLAAIKLYEKKGFEVTGRRRGYYAQPDGSRTTALTMSLTL</sequence>
<proteinExistence type="predicted"/>
<dbReference type="InterPro" id="IPR016181">
    <property type="entry name" value="Acyl_CoA_acyltransferase"/>
</dbReference>